<reference evidence="2" key="2">
    <citation type="submission" date="2025-08" db="UniProtKB">
        <authorList>
            <consortium name="Ensembl"/>
        </authorList>
    </citation>
    <scope>IDENTIFICATION</scope>
</reference>
<feature type="transmembrane region" description="Helical" evidence="1">
    <location>
        <begin position="272"/>
        <end position="298"/>
    </location>
</feature>
<keyword evidence="1" id="KW-0472">Membrane</keyword>
<feature type="transmembrane region" description="Helical" evidence="1">
    <location>
        <begin position="143"/>
        <end position="169"/>
    </location>
</feature>
<dbReference type="InterPro" id="IPR051276">
    <property type="entry name" value="Saccharopine_DH-like_oxidrdct"/>
</dbReference>
<reference evidence="2 3" key="1">
    <citation type="submission" date="2017-08" db="EMBL/GenBank/DDBJ databases">
        <title>USMARCv1.0.</title>
        <authorList>
            <person name="Hannum G.I."/>
            <person name="Koren S."/>
            <person name="Schroeder S.G."/>
            <person name="Chin S.C."/>
            <person name="Nonneman D.J."/>
            <person name="Becker S.A."/>
            <person name="Rosen B.D."/>
            <person name="Bickhart D.M."/>
            <person name="Putnam N.H."/>
            <person name="Green R.E."/>
            <person name="Tuggle C.K."/>
            <person name="Liu H."/>
            <person name="Rohrer G.A."/>
            <person name="Warr A."/>
            <person name="Hall R."/>
            <person name="Kim K."/>
            <person name="Hume D.A."/>
            <person name="Talbot R."/>
            <person name="Chow W."/>
            <person name="Howe K."/>
            <person name="Schwartz A.S."/>
            <person name="Watson M."/>
            <person name="Archibald A.L."/>
            <person name="Phillippy A.M."/>
            <person name="Smith T.P.L."/>
        </authorList>
    </citation>
    <scope>NUCLEOTIDE SEQUENCE [LARGE SCALE GENOMIC DNA]</scope>
</reference>
<dbReference type="AlphaFoldDB" id="A0A4X1SZS1"/>
<organism evidence="2 3">
    <name type="scientific">Sus scrofa</name>
    <name type="common">Pig</name>
    <dbReference type="NCBI Taxonomy" id="9823"/>
    <lineage>
        <taxon>Eukaryota</taxon>
        <taxon>Metazoa</taxon>
        <taxon>Chordata</taxon>
        <taxon>Craniata</taxon>
        <taxon>Vertebrata</taxon>
        <taxon>Euteleostomi</taxon>
        <taxon>Mammalia</taxon>
        <taxon>Eutheria</taxon>
        <taxon>Laurasiatheria</taxon>
        <taxon>Artiodactyla</taxon>
        <taxon>Suina</taxon>
        <taxon>Suidae</taxon>
        <taxon>Sus</taxon>
    </lineage>
</organism>
<keyword evidence="1" id="KW-0812">Transmembrane</keyword>
<evidence type="ECO:0000313" key="3">
    <source>
        <dbReference type="Proteomes" id="UP000314985"/>
    </source>
</evidence>
<dbReference type="Proteomes" id="UP000314985">
    <property type="component" value="Chromosome 10"/>
</dbReference>
<sequence length="457" mass="51553">MAETQQRTFHSVVFSVSGFPGEFVTEEVAREQVSLEREEAAASAGVDLARAFLFLILGRPTLPSEVGMIVCAVTNPASLDEMAAQAAVILNCVRPVSNQHFFVLEQGICSCLAECGSSCSRELCVPICGRFLRMFHEHMRRMCILIFFGCSVLKISIKSNFSILLGFIFNNYPLRHVTLTLELFHQGLCIHDGTWKSAAYDFADKSQLKKLRNESHLKPVPVVGPKLKRRWPVSYCRELNSYSIPFLGADVSVVKRTQCYLHENLEQSPVQYAAYVTMGGITSIIRLMFAGLFFLFFVRFGIGRPLLVKFPWLFSFGYFSKQGPTQKQVTLSFVSRSLKYFSLFYFYFSSVSWWHSRLRIQHCHCYSLGHCCVAHLIPGPGTSACCWGSWYWNGVEWNGMEYLGIKLAKKEFPSWCSGNKSWCSGNKSWCSGNMELAGSIPGLAQWVKDLVFPCAVV</sequence>
<proteinExistence type="predicted"/>
<dbReference type="PANTHER" id="PTHR12286">
    <property type="entry name" value="SACCHAROPINE DEHYDROGENASE-LIKE OXIDOREDUCTASE"/>
    <property type="match status" value="1"/>
</dbReference>
<dbReference type="PANTHER" id="PTHR12286:SF5">
    <property type="entry name" value="SACCHAROPINE DEHYDROGENASE-LIKE OXIDOREDUCTASE"/>
    <property type="match status" value="1"/>
</dbReference>
<dbReference type="Ensembl" id="ENSSSCT00070010285.1">
    <property type="protein sequence ID" value="ENSSSCP00070008437.1"/>
    <property type="gene ID" value="ENSSSCG00070005432.1"/>
</dbReference>
<evidence type="ECO:0000313" key="2">
    <source>
        <dbReference type="Ensembl" id="ENSSSCP00070008437.1"/>
    </source>
</evidence>
<keyword evidence="1" id="KW-1133">Transmembrane helix</keyword>
<evidence type="ECO:0000256" key="1">
    <source>
        <dbReference type="SAM" id="Phobius"/>
    </source>
</evidence>
<name>A0A4X1SZS1_PIG</name>
<accession>A0A4X1SZS1</accession>
<protein>
    <submittedName>
        <fullName evidence="2">Uncharacterized protein</fullName>
    </submittedName>
</protein>